<dbReference type="AlphaFoldDB" id="A0A8X6Y798"/>
<name>A0A8X6Y798_9ARAC</name>
<reference evidence="1" key="1">
    <citation type="submission" date="2020-08" db="EMBL/GenBank/DDBJ databases">
        <title>Multicomponent nature underlies the extraordinary mechanical properties of spider dragline silk.</title>
        <authorList>
            <person name="Kono N."/>
            <person name="Nakamura H."/>
            <person name="Mori M."/>
            <person name="Yoshida Y."/>
            <person name="Ohtoshi R."/>
            <person name="Malay A.D."/>
            <person name="Moran D.A.P."/>
            <person name="Tomita M."/>
            <person name="Numata K."/>
            <person name="Arakawa K."/>
        </authorList>
    </citation>
    <scope>NUCLEOTIDE SEQUENCE</scope>
</reference>
<sequence>MATATTVATVPGSSSLSSRRSFVAFGTSASDTRRKKEARNDEAEWMHQNDNVSIFCRDYVDTILRNIGNKRTRPYLLSIYLERLYMRHHLTLKALEHNVTQLLFAQFC</sequence>
<comment type="caution">
    <text evidence="1">The sequence shown here is derived from an EMBL/GenBank/DDBJ whole genome shotgun (WGS) entry which is preliminary data.</text>
</comment>
<evidence type="ECO:0000313" key="2">
    <source>
        <dbReference type="Proteomes" id="UP000886998"/>
    </source>
</evidence>
<keyword evidence="2" id="KW-1185">Reference proteome</keyword>
<gene>
    <name evidence="1" type="ORF">TNIN_341691</name>
</gene>
<dbReference type="Proteomes" id="UP000886998">
    <property type="component" value="Unassembled WGS sequence"/>
</dbReference>
<proteinExistence type="predicted"/>
<organism evidence="1 2">
    <name type="scientific">Trichonephila inaurata madagascariensis</name>
    <dbReference type="NCBI Taxonomy" id="2747483"/>
    <lineage>
        <taxon>Eukaryota</taxon>
        <taxon>Metazoa</taxon>
        <taxon>Ecdysozoa</taxon>
        <taxon>Arthropoda</taxon>
        <taxon>Chelicerata</taxon>
        <taxon>Arachnida</taxon>
        <taxon>Araneae</taxon>
        <taxon>Araneomorphae</taxon>
        <taxon>Entelegynae</taxon>
        <taxon>Araneoidea</taxon>
        <taxon>Nephilidae</taxon>
        <taxon>Trichonephila</taxon>
        <taxon>Trichonephila inaurata</taxon>
    </lineage>
</organism>
<dbReference type="EMBL" id="BMAV01015871">
    <property type="protein sequence ID" value="GFY66174.1"/>
    <property type="molecule type" value="Genomic_DNA"/>
</dbReference>
<protein>
    <submittedName>
        <fullName evidence="1">Uncharacterized protein</fullName>
    </submittedName>
</protein>
<evidence type="ECO:0000313" key="1">
    <source>
        <dbReference type="EMBL" id="GFY66174.1"/>
    </source>
</evidence>
<accession>A0A8X6Y798</accession>